<evidence type="ECO:0000259" key="2">
    <source>
        <dbReference type="PROSITE" id="PS50812"/>
    </source>
</evidence>
<feature type="compositionally biased region" description="Polar residues" evidence="1">
    <location>
        <begin position="224"/>
        <end position="241"/>
    </location>
</feature>
<gene>
    <name evidence="3" type="ORF">O6P43_010227</name>
</gene>
<feature type="domain" description="PWWP" evidence="2">
    <location>
        <begin position="125"/>
        <end position="183"/>
    </location>
</feature>
<organism evidence="3 4">
    <name type="scientific">Quillaja saponaria</name>
    <name type="common">Soap bark tree</name>
    <dbReference type="NCBI Taxonomy" id="32244"/>
    <lineage>
        <taxon>Eukaryota</taxon>
        <taxon>Viridiplantae</taxon>
        <taxon>Streptophyta</taxon>
        <taxon>Embryophyta</taxon>
        <taxon>Tracheophyta</taxon>
        <taxon>Spermatophyta</taxon>
        <taxon>Magnoliopsida</taxon>
        <taxon>eudicotyledons</taxon>
        <taxon>Gunneridae</taxon>
        <taxon>Pentapetalae</taxon>
        <taxon>rosids</taxon>
        <taxon>fabids</taxon>
        <taxon>Fabales</taxon>
        <taxon>Quillajaceae</taxon>
        <taxon>Quillaja</taxon>
    </lineage>
</organism>
<dbReference type="CDD" id="cd05162">
    <property type="entry name" value="PWWP"/>
    <property type="match status" value="1"/>
</dbReference>
<dbReference type="Gene3D" id="2.30.30.140">
    <property type="match status" value="1"/>
</dbReference>
<accession>A0AAD7PZX2</accession>
<dbReference type="SUPFAM" id="SSF63748">
    <property type="entry name" value="Tudor/PWWP/MBT"/>
    <property type="match status" value="1"/>
</dbReference>
<dbReference type="AlphaFoldDB" id="A0AAD7PZX2"/>
<protein>
    <submittedName>
        <fullName evidence="3">PWWP domain protein</fullName>
    </submittedName>
</protein>
<proteinExistence type="predicted"/>
<sequence>MAKRRTLQRKKSQKINEIDNIPQYTSQPRSSPPKRRTDFSIFFSHSSSLSNSGSLLGSSYGEVTLSNVTISSLQGGNTEEIELPECSLVQCSRKSCKEKAHTVGVSESTLDRSHVTDSNGLAIAPGSVVWAKTDCQMWWPSEIMGESFTSADQGNDGHVLVQFYGNRSCAWVDPTKDISEFNDSFEEKSCNPLEDFQEALKQALQRKDHLSSCRELFDSPDIHSCQQDHSSDKLASSTSSRSVDDNILERRRGKRARTCKVRFDEVTFPQKSERKFRRFKIMRYLGLTAPFGSPFLQ</sequence>
<reference evidence="3" key="1">
    <citation type="journal article" date="2023" name="Science">
        <title>Elucidation of the pathway for biosynthesis of saponin adjuvants from the soapbark tree.</title>
        <authorList>
            <person name="Reed J."/>
            <person name="Orme A."/>
            <person name="El-Demerdash A."/>
            <person name="Owen C."/>
            <person name="Martin L.B.B."/>
            <person name="Misra R.C."/>
            <person name="Kikuchi S."/>
            <person name="Rejzek M."/>
            <person name="Martin A.C."/>
            <person name="Harkess A."/>
            <person name="Leebens-Mack J."/>
            <person name="Louveau T."/>
            <person name="Stephenson M.J."/>
            <person name="Osbourn A."/>
        </authorList>
    </citation>
    <scope>NUCLEOTIDE SEQUENCE</scope>
    <source>
        <strain evidence="3">S10</strain>
    </source>
</reference>
<evidence type="ECO:0000313" key="3">
    <source>
        <dbReference type="EMBL" id="KAJ7972319.1"/>
    </source>
</evidence>
<evidence type="ECO:0000256" key="1">
    <source>
        <dbReference type="SAM" id="MobiDB-lite"/>
    </source>
</evidence>
<keyword evidence="4" id="KW-1185">Reference proteome</keyword>
<dbReference type="EMBL" id="JARAOO010000004">
    <property type="protein sequence ID" value="KAJ7972319.1"/>
    <property type="molecule type" value="Genomic_DNA"/>
</dbReference>
<feature type="compositionally biased region" description="Basic residues" evidence="1">
    <location>
        <begin position="1"/>
        <end position="13"/>
    </location>
</feature>
<feature type="region of interest" description="Disordered" evidence="1">
    <location>
        <begin position="223"/>
        <end position="247"/>
    </location>
</feature>
<name>A0AAD7PZX2_QUISA</name>
<dbReference type="PROSITE" id="PS50812">
    <property type="entry name" value="PWWP"/>
    <property type="match status" value="1"/>
</dbReference>
<dbReference type="Proteomes" id="UP001163823">
    <property type="component" value="Chromosome 4"/>
</dbReference>
<feature type="region of interest" description="Disordered" evidence="1">
    <location>
        <begin position="1"/>
        <end position="37"/>
    </location>
</feature>
<dbReference type="InterPro" id="IPR000313">
    <property type="entry name" value="PWWP_dom"/>
</dbReference>
<dbReference type="Pfam" id="PF00855">
    <property type="entry name" value="PWWP"/>
    <property type="match status" value="1"/>
</dbReference>
<evidence type="ECO:0000313" key="4">
    <source>
        <dbReference type="Proteomes" id="UP001163823"/>
    </source>
</evidence>
<dbReference type="KEGG" id="qsa:O6P43_010227"/>
<dbReference type="PANTHER" id="PTHR10688">
    <property type="entry name" value="PWWP DOMAIN-CONTAINING PROTEIN"/>
    <property type="match status" value="1"/>
</dbReference>
<comment type="caution">
    <text evidence="3">The sequence shown here is derived from an EMBL/GenBank/DDBJ whole genome shotgun (WGS) entry which is preliminary data.</text>
</comment>
<dbReference type="InterPro" id="IPR052657">
    <property type="entry name" value="PDP_family_Arabidopsis"/>
</dbReference>
<dbReference type="PANTHER" id="PTHR10688:SF14">
    <property type="entry name" value="PWWP DOMAIN-CONTAINING PROTEIN"/>
    <property type="match status" value="1"/>
</dbReference>